<accession>A0A3D9BZS4</accession>
<dbReference type="InterPro" id="IPR032876">
    <property type="entry name" value="J_dom"/>
</dbReference>
<dbReference type="InterPro" id="IPR056490">
    <property type="entry name" value="Rcc01698_C"/>
</dbReference>
<evidence type="ECO:0000313" key="5">
    <source>
        <dbReference type="EMBL" id="REC58886.1"/>
    </source>
</evidence>
<sequence length="1304" mass="139834">MATILLSAAGAALGTSLGGTVLGLSATAAGRFVGASLGRAIDQRLLGEGSEAVETGRLERIRLTGAGEGAPIPRVFGRMRVGGHVIWASRFTEVVTTEGGGGGKGAPRRPDVRRISYRVSLAVALCEGEIAGVGRVWADGGEIAPADLEMRVHTGARDQRPDPLIEAIEGPGQTPAYRGTAYVVLEALDLGRFGNRVPQFSFEVIRHEQPDRPGAEVDVARSVRGVALIPGTGEYALATEPVALPVDRGRWRMANVNTPLGVADLPASLDALGRELPDCRAVSLVVSWFGDDLRCGDCTLRPRVEQTEADGREMPWTVSGLSRAEAGRVPAKDGRALYGGTPADAAVVQAIRALRESGRAALFYPFVLMTQTEGNTRPDPWTGAESQPVLPWRGRITASVAPGRAGSPDGTAQADAEVAAIFGTAAAADFTVGDGVVHYHGPDEWSFRRFILHYAALCAAAGGVEAFCIGTEMRGLTQIRGAQGFPAVAALRALAGEVRALLGPEVKLGYAADWSEYWGYQPPDAPGDRYFHLDPLWADDAIDFVGIDNYMPLSDWRDGADHLDAHRGAIHDLDYLKSNVEGGEGYDWYYPFEEARAAQIRTPITDGAHGEPWVWRVKDIRGWWENAHFERIGGVRQPAPTPWAPRSKPVWFTEIGCPAVDKGTNQPNKFLDPKSSESALPHFSDGRRDETIQAQYIRALTAYWRDPANNPVSKIYGGRMVDMDRCFVWAWDARPFPWFPQAREVWADGDNYARGHWLNGRASGRSLASVVGEICDAAGLAAHDTARLFGHVRGYLEAEGGTARAALQPLMLAHGFDAVERDGALRFLPRETERAALLSPEALAESDRLEGTVEATRAAEAEQSGRVRVRFTVADGDFEAAAEEAILPGEPSRQVAEAALPLALTRGEGRLVAERWLAEARVARDGLRLALPPSAWALGAGDVIRLGPEGARFRIDRVEQGEVRLAEAVRMEPSVYRPAGVAERPPRLAPFVPAVPVTALFLDLPLLRGDEVAHAPHVAATAAPWPGRVALYEAVEDAGYALSELIEAPAAIGVTEGPLAAAPAGRIDRGPALRVRMLSGRLAATDDAGLLAGLNAFAIGDGSPSNWEILQARDAEMIAPDTWLLSHRLRGQAGSDGIMPEVWPEGAWIVALDGVPRQIDLSPAFRDVARHWRVGPAGRAYDDPSYTHHVLAFAGEGLRPYRPAHLRLEAAGGDLRARWVRRTRIDGDGWAAPEVPLGEEAELYLVRVSAGGAVLREAQVSAPEWIYPAAAQAADAGAGARVVEVAQVSARYGPGPYARVAVPG</sequence>
<feature type="domain" description="Tip attachment protein J" evidence="3">
    <location>
        <begin position="800"/>
        <end position="959"/>
    </location>
</feature>
<dbReference type="CDD" id="cd19607">
    <property type="entry name" value="GTA_TIM-barrel-like"/>
    <property type="match status" value="1"/>
</dbReference>
<dbReference type="InterPro" id="IPR025195">
    <property type="entry name" value="GTA_TIM_dom"/>
</dbReference>
<keyword evidence="6" id="KW-1185">Reference proteome</keyword>
<dbReference type="InterPro" id="IPR017853">
    <property type="entry name" value="GH"/>
</dbReference>
<reference evidence="5 6" key="1">
    <citation type="journal article" date="2017" name="Int. J. Syst. Evol. Microbiol.">
        <title>Rhodosalinus sediminis gen. nov., sp. nov., isolated from marine saltern.</title>
        <authorList>
            <person name="Guo L.Y."/>
            <person name="Ling S.K."/>
            <person name="Li C.M."/>
            <person name="Chen G.J."/>
            <person name="Du Z.J."/>
        </authorList>
    </citation>
    <scope>NUCLEOTIDE SEQUENCE [LARGE SCALE GENOMIC DNA]</scope>
    <source>
        <strain evidence="5 6">WDN1C137</strain>
    </source>
</reference>
<dbReference type="SUPFAM" id="SSF51445">
    <property type="entry name" value="(Trans)glycosidases"/>
    <property type="match status" value="1"/>
</dbReference>
<feature type="domain" description="Rcc01698-like C-terminal" evidence="4">
    <location>
        <begin position="1050"/>
        <end position="1150"/>
    </location>
</feature>
<dbReference type="Pfam" id="PF13547">
    <property type="entry name" value="GTA_TIM"/>
    <property type="match status" value="1"/>
</dbReference>
<proteinExistence type="predicted"/>
<name>A0A3D9BZS4_9RHOB</name>
<evidence type="ECO:0000259" key="4">
    <source>
        <dbReference type="Pfam" id="PF23666"/>
    </source>
</evidence>
<dbReference type="Pfam" id="PF13550">
    <property type="entry name" value="Phage-tail_3"/>
    <property type="match status" value="1"/>
</dbReference>
<dbReference type="Pfam" id="PF23666">
    <property type="entry name" value="Rcc01698_C"/>
    <property type="match status" value="1"/>
</dbReference>
<dbReference type="EMBL" id="QOHR01000001">
    <property type="protein sequence ID" value="REC58886.1"/>
    <property type="molecule type" value="Genomic_DNA"/>
</dbReference>
<organism evidence="5 6">
    <name type="scientific">Rhodosalinus sediminis</name>
    <dbReference type="NCBI Taxonomy" id="1940533"/>
    <lineage>
        <taxon>Bacteria</taxon>
        <taxon>Pseudomonadati</taxon>
        <taxon>Pseudomonadota</taxon>
        <taxon>Alphaproteobacteria</taxon>
        <taxon>Rhodobacterales</taxon>
        <taxon>Paracoccaceae</taxon>
        <taxon>Rhodosalinus</taxon>
    </lineage>
</organism>
<feature type="region of interest" description="Disordered" evidence="1">
    <location>
        <begin position="663"/>
        <end position="684"/>
    </location>
</feature>
<dbReference type="RefSeq" id="WP_115977929.1">
    <property type="nucleotide sequence ID" value="NZ_QOHR01000001.1"/>
</dbReference>
<feature type="domain" description="GTA TIM-barrel-like" evidence="2">
    <location>
        <begin position="445"/>
        <end position="740"/>
    </location>
</feature>
<protein>
    <submittedName>
        <fullName evidence="5">Host specificity protein</fullName>
    </submittedName>
</protein>
<evidence type="ECO:0000259" key="3">
    <source>
        <dbReference type="Pfam" id="PF13550"/>
    </source>
</evidence>
<comment type="caution">
    <text evidence="5">The sequence shown here is derived from an EMBL/GenBank/DDBJ whole genome shotgun (WGS) entry which is preliminary data.</text>
</comment>
<evidence type="ECO:0000313" key="6">
    <source>
        <dbReference type="Proteomes" id="UP000257131"/>
    </source>
</evidence>
<evidence type="ECO:0000256" key="1">
    <source>
        <dbReference type="SAM" id="MobiDB-lite"/>
    </source>
</evidence>
<dbReference type="Proteomes" id="UP000257131">
    <property type="component" value="Unassembled WGS sequence"/>
</dbReference>
<dbReference type="Gene3D" id="3.20.20.80">
    <property type="entry name" value="Glycosidases"/>
    <property type="match status" value="2"/>
</dbReference>
<dbReference type="OrthoDB" id="8445115at2"/>
<evidence type="ECO:0000259" key="2">
    <source>
        <dbReference type="Pfam" id="PF13547"/>
    </source>
</evidence>
<gene>
    <name evidence="5" type="ORF">DRV84_01280</name>
</gene>